<dbReference type="EMBL" id="CAJOBA010089537">
    <property type="protein sequence ID" value="CAF4478344.1"/>
    <property type="molecule type" value="Genomic_DNA"/>
</dbReference>
<name>A0A8S2X4P4_9BILA</name>
<reference evidence="2" key="1">
    <citation type="submission" date="2021-02" db="EMBL/GenBank/DDBJ databases">
        <authorList>
            <person name="Nowell W R."/>
        </authorList>
    </citation>
    <scope>NUCLEOTIDE SEQUENCE</scope>
</reference>
<proteinExistence type="predicted"/>
<accession>A0A8S2X4P4</accession>
<dbReference type="AlphaFoldDB" id="A0A8S2X4P4"/>
<sequence>FTNNDYQQSPDEIKSNIEAITELLNELKIIEPILSQQSTASLEEVCKHLEIKSPILSMLPNEIKCENYLPVIILLIKQRTKLQEQLIIFEEKEIKTVNCQLWNEGFVDDKEQSSVEKQDLSINRFQDYLTNECPEHQHKTTTNSTETIFNRLDVDDNKYYRVFGFSDVQINETTTQGWIMEENVVLLNNFQEKELSHTELTRTDDDDNNTWESIDYTLFQDSENNNYSRVATMSSSVFELRLKLVDLSSCNLIPK</sequence>
<evidence type="ECO:0000313" key="1">
    <source>
        <dbReference type="EMBL" id="CAF1641541.1"/>
    </source>
</evidence>
<feature type="non-terminal residue" evidence="2">
    <location>
        <position position="255"/>
    </location>
</feature>
<dbReference type="EMBL" id="CAJNOK010062594">
    <property type="protein sequence ID" value="CAF1641541.1"/>
    <property type="molecule type" value="Genomic_DNA"/>
</dbReference>
<dbReference type="Proteomes" id="UP000677228">
    <property type="component" value="Unassembled WGS sequence"/>
</dbReference>
<gene>
    <name evidence="1" type="ORF">OVA965_LOCUS44317</name>
    <name evidence="2" type="ORF">TMI583_LOCUS47042</name>
</gene>
<organism evidence="2 3">
    <name type="scientific">Didymodactylos carnosus</name>
    <dbReference type="NCBI Taxonomy" id="1234261"/>
    <lineage>
        <taxon>Eukaryota</taxon>
        <taxon>Metazoa</taxon>
        <taxon>Spiralia</taxon>
        <taxon>Gnathifera</taxon>
        <taxon>Rotifera</taxon>
        <taxon>Eurotatoria</taxon>
        <taxon>Bdelloidea</taxon>
        <taxon>Philodinida</taxon>
        <taxon>Philodinidae</taxon>
        <taxon>Didymodactylos</taxon>
    </lineage>
</organism>
<protein>
    <submittedName>
        <fullName evidence="2">Uncharacterized protein</fullName>
    </submittedName>
</protein>
<comment type="caution">
    <text evidence="2">The sequence shown here is derived from an EMBL/GenBank/DDBJ whole genome shotgun (WGS) entry which is preliminary data.</text>
</comment>
<evidence type="ECO:0000313" key="3">
    <source>
        <dbReference type="Proteomes" id="UP000682733"/>
    </source>
</evidence>
<feature type="non-terminal residue" evidence="2">
    <location>
        <position position="1"/>
    </location>
</feature>
<evidence type="ECO:0000313" key="2">
    <source>
        <dbReference type="EMBL" id="CAF4478344.1"/>
    </source>
</evidence>
<dbReference type="Proteomes" id="UP000682733">
    <property type="component" value="Unassembled WGS sequence"/>
</dbReference>